<proteinExistence type="predicted"/>
<evidence type="ECO:0008006" key="3">
    <source>
        <dbReference type="Google" id="ProtNLM"/>
    </source>
</evidence>
<dbReference type="Gene3D" id="3.40.50.1110">
    <property type="entry name" value="SGNH hydrolase"/>
    <property type="match status" value="1"/>
</dbReference>
<comment type="caution">
    <text evidence="1">The sequence shown here is derived from an EMBL/GenBank/DDBJ whole genome shotgun (WGS) entry which is preliminary data.</text>
</comment>
<protein>
    <recommendedName>
        <fullName evidence="3">SGNH/GDSL hydrolase family protein</fullName>
    </recommendedName>
</protein>
<reference evidence="1" key="1">
    <citation type="submission" date="2022-10" db="EMBL/GenBank/DDBJ databases">
        <title>Luteolibacter sp. GHJ8, whole genome shotgun sequencing project.</title>
        <authorList>
            <person name="Zhao G."/>
            <person name="Shen L."/>
        </authorList>
    </citation>
    <scope>NUCLEOTIDE SEQUENCE</scope>
    <source>
        <strain evidence="1">GHJ8</strain>
    </source>
</reference>
<dbReference type="EMBL" id="JAPDDR010000009">
    <property type="protein sequence ID" value="MCW1915519.1"/>
    <property type="molecule type" value="Genomic_DNA"/>
</dbReference>
<dbReference type="InterPro" id="IPR036514">
    <property type="entry name" value="SGNH_hydro_sf"/>
</dbReference>
<dbReference type="RefSeq" id="WP_264515069.1">
    <property type="nucleotide sequence ID" value="NZ_JAPDDR010000009.1"/>
</dbReference>
<evidence type="ECO:0000313" key="1">
    <source>
        <dbReference type="EMBL" id="MCW1915519.1"/>
    </source>
</evidence>
<accession>A0ABT3G7H2</accession>
<dbReference type="Proteomes" id="UP001165653">
    <property type="component" value="Unassembled WGS sequence"/>
</dbReference>
<sequence>MPHLINYQGRMVVNGVNFDGNGQFKFALVNRIGSQTYWTSSADSAPADGVPDTGLTLPVSKGLYSVALGDTALAGMMALPPGVFTNDELFLRVWFNDGTRGWEMLAPDQRIAAVAYAMMAENVPDGAITAAKIAPGAVTGSHIAAGAIAAAGGETQEGAQARVDALGAMIGGGGMNSLKVMLSEGRRTAGIHIISDSTNAGGKWSNPVAAAIGQMFPAYTVKRTDWSPTGAGWTNPAVVQTGTGGGERRWEFPTGADWCPVGFPVDFPMPQGDLDIRAKVRVDDSSASANTFVSKWDSPGKLGFKFSQSSAGNGRRLVLEFATANGTPYYVQSTAGILANGISDGTPYWARVTVDINNGNGGKTFTFFTSTNGNAWVTLGEAVNHGASGVNPLGGNDSNCYLGGGLGTVGLRGAIYTAEIRDGIGGPPVHPLNLDAWAFNQGTVSLQGAPELWVTNAAYSGAGTDAFLLVPPANFCRNYSPQVILISLSHNNVREHGIRFINEMSTLIANVRANFGPIPRIILLTQNPQVPIPTSLDPSMLYESARVAHRVQFMSWASGAGYGVIDIWNAFKKDARPLEVLVGTNTWLYAPITSLTGSGSTVTMNVADMANLSHPDITQVAVIGVKRSDGSPSPINGAYRIQSKSTNASGPGWIKFASTWNESAVLDGASASYCDGVHPSTAGYQLWSEAVLDAFKRGVP</sequence>
<dbReference type="SUPFAM" id="SSF52266">
    <property type="entry name" value="SGNH hydrolase"/>
    <property type="match status" value="1"/>
</dbReference>
<name>A0ABT3G7H2_9BACT</name>
<keyword evidence="2" id="KW-1185">Reference proteome</keyword>
<gene>
    <name evidence="1" type="ORF">OJ996_18175</name>
</gene>
<organism evidence="1 2">
    <name type="scientific">Luteolibacter rhizosphaerae</name>
    <dbReference type="NCBI Taxonomy" id="2989719"/>
    <lineage>
        <taxon>Bacteria</taxon>
        <taxon>Pseudomonadati</taxon>
        <taxon>Verrucomicrobiota</taxon>
        <taxon>Verrucomicrobiia</taxon>
        <taxon>Verrucomicrobiales</taxon>
        <taxon>Verrucomicrobiaceae</taxon>
        <taxon>Luteolibacter</taxon>
    </lineage>
</organism>
<evidence type="ECO:0000313" key="2">
    <source>
        <dbReference type="Proteomes" id="UP001165653"/>
    </source>
</evidence>